<dbReference type="EMBL" id="NKCK01001090">
    <property type="protein sequence ID" value="RSL75158.1"/>
    <property type="molecule type" value="Genomic_DNA"/>
</dbReference>
<dbReference type="Proteomes" id="UP000287144">
    <property type="component" value="Unassembled WGS sequence"/>
</dbReference>
<evidence type="ECO:0000313" key="2">
    <source>
        <dbReference type="Proteomes" id="UP000287144"/>
    </source>
</evidence>
<dbReference type="AlphaFoldDB" id="A0A428RCB4"/>
<proteinExistence type="predicted"/>
<organism evidence="1 2">
    <name type="scientific">Fusarium oligoseptatum</name>
    <dbReference type="NCBI Taxonomy" id="2604345"/>
    <lineage>
        <taxon>Eukaryota</taxon>
        <taxon>Fungi</taxon>
        <taxon>Dikarya</taxon>
        <taxon>Ascomycota</taxon>
        <taxon>Pezizomycotina</taxon>
        <taxon>Sordariomycetes</taxon>
        <taxon>Hypocreomycetidae</taxon>
        <taxon>Hypocreales</taxon>
        <taxon>Nectriaceae</taxon>
        <taxon>Fusarium</taxon>
        <taxon>Fusarium solani species complex</taxon>
    </lineage>
</organism>
<protein>
    <submittedName>
        <fullName evidence="1">Uncharacterized protein</fullName>
    </submittedName>
</protein>
<evidence type="ECO:0000313" key="1">
    <source>
        <dbReference type="EMBL" id="RSL75158.1"/>
    </source>
</evidence>
<keyword evidence="2" id="KW-1185">Reference proteome</keyword>
<accession>A0A428RCB4</accession>
<name>A0A428RCB4_9HYPO</name>
<gene>
    <name evidence="1" type="ORF">CEP52_017869</name>
</gene>
<sequence length="67" mass="7995">MYSPLLRLYHMVSQQDRWHYIKQDFASEHLWQQTTRGPSIPTRISHRLACMRVIVCGTSWPASLPRR</sequence>
<reference evidence="1 2" key="1">
    <citation type="submission" date="2017-06" db="EMBL/GenBank/DDBJ databases">
        <title>Comparative genomic analysis of Ambrosia Fusariam Clade fungi.</title>
        <authorList>
            <person name="Stajich J.E."/>
            <person name="Carrillo J."/>
            <person name="Kijimoto T."/>
            <person name="Eskalen A."/>
            <person name="O'Donnell K."/>
            <person name="Kasson M."/>
        </authorList>
    </citation>
    <scope>NUCLEOTIDE SEQUENCE [LARGE SCALE GENOMIC DNA]</scope>
    <source>
        <strain evidence="1 2">NRRL62579</strain>
    </source>
</reference>
<comment type="caution">
    <text evidence="1">The sequence shown here is derived from an EMBL/GenBank/DDBJ whole genome shotgun (WGS) entry which is preliminary data.</text>
</comment>